<dbReference type="RefSeq" id="WP_264499494.1">
    <property type="nucleotide sequence ID" value="NZ_JAPDDS010000001.1"/>
</dbReference>
<evidence type="ECO:0000256" key="7">
    <source>
        <dbReference type="ARBA" id="ARBA00022842"/>
    </source>
</evidence>
<dbReference type="InterPro" id="IPR013839">
    <property type="entry name" value="DNAligase_adenylation"/>
</dbReference>
<dbReference type="GO" id="GO:0003911">
    <property type="term" value="F:DNA ligase (NAD+) activity"/>
    <property type="evidence" value="ECO:0007669"/>
    <property type="project" value="UniProtKB-EC"/>
</dbReference>
<evidence type="ECO:0000256" key="9">
    <source>
        <dbReference type="ARBA" id="ARBA00023204"/>
    </source>
</evidence>
<dbReference type="InterPro" id="IPR018239">
    <property type="entry name" value="DNA_ligase_AS"/>
</dbReference>
<proteinExistence type="inferred from homology"/>
<dbReference type="InterPro" id="IPR012340">
    <property type="entry name" value="NA-bd_OB-fold"/>
</dbReference>
<evidence type="ECO:0000256" key="6">
    <source>
        <dbReference type="ARBA" id="ARBA00022833"/>
    </source>
</evidence>
<organism evidence="15 16">
    <name type="scientific">Luteolibacter flavescens</name>
    <dbReference type="NCBI Taxonomy" id="1859460"/>
    <lineage>
        <taxon>Bacteria</taxon>
        <taxon>Pseudomonadati</taxon>
        <taxon>Verrucomicrobiota</taxon>
        <taxon>Verrucomicrobiia</taxon>
        <taxon>Verrucomicrobiales</taxon>
        <taxon>Verrucomicrobiaceae</taxon>
        <taxon>Luteolibacter</taxon>
    </lineage>
</organism>
<keyword evidence="4 11" id="KW-0479">Metal-binding</keyword>
<dbReference type="EMBL" id="JAPDDS010000001">
    <property type="protein sequence ID" value="MCW1883535.1"/>
    <property type="molecule type" value="Genomic_DNA"/>
</dbReference>
<evidence type="ECO:0000256" key="2">
    <source>
        <dbReference type="ARBA" id="ARBA00022598"/>
    </source>
</evidence>
<feature type="binding site" evidence="11">
    <location>
        <position position="668"/>
    </location>
    <ligand>
        <name>Zn(2+)</name>
        <dbReference type="ChEBI" id="CHEBI:29105"/>
    </ligand>
</feature>
<dbReference type="PROSITE" id="PS50172">
    <property type="entry name" value="BRCT"/>
    <property type="match status" value="1"/>
</dbReference>
<name>A0ABT3FJ13_9BACT</name>
<protein>
    <recommendedName>
        <fullName evidence="11 12">DNA ligase</fullName>
        <ecNumber evidence="11 12">6.5.1.2</ecNumber>
    </recommendedName>
    <alternativeName>
        <fullName evidence="11">Polydeoxyribonucleotide synthase [NAD(+)]</fullName>
    </alternativeName>
</protein>
<keyword evidence="5 11" id="KW-0227">DNA damage</keyword>
<dbReference type="InterPro" id="IPR004150">
    <property type="entry name" value="NAD_DNA_ligase_OB"/>
</dbReference>
<dbReference type="SMART" id="SM00532">
    <property type="entry name" value="LIGANc"/>
    <property type="match status" value="1"/>
</dbReference>
<comment type="function">
    <text evidence="1 11">DNA ligase that catalyzes the formation of phosphodiester linkages between 5'-phosphoryl and 3'-hydroxyl groups in double-stranded DNA using NAD as a coenzyme and as the energy source for the reaction. It is essential for DNA replication and repair of damaged DNA.</text>
</comment>
<dbReference type="SUPFAM" id="SSF52113">
    <property type="entry name" value="BRCT domain"/>
    <property type="match status" value="1"/>
</dbReference>
<dbReference type="InterPro" id="IPR041055">
    <property type="entry name" value="Kinase-PolyVal"/>
</dbReference>
<comment type="caution">
    <text evidence="11">Lacks conserved residue(s) required for the propagation of feature annotation.</text>
</comment>
<evidence type="ECO:0000256" key="13">
    <source>
        <dbReference type="SAM" id="MobiDB-lite"/>
    </source>
</evidence>
<feature type="binding site" evidence="11">
    <location>
        <begin position="38"/>
        <end position="42"/>
    </location>
    <ligand>
        <name>NAD(+)</name>
        <dbReference type="ChEBI" id="CHEBI:57540"/>
    </ligand>
</feature>
<dbReference type="Pfam" id="PF01653">
    <property type="entry name" value="DNA_ligase_aden"/>
    <property type="match status" value="2"/>
</dbReference>
<dbReference type="Gene3D" id="6.20.10.30">
    <property type="match status" value="1"/>
</dbReference>
<feature type="binding site" evidence="11">
    <location>
        <position position="546"/>
    </location>
    <ligand>
        <name>NAD(+)</name>
        <dbReference type="ChEBI" id="CHEBI:57540"/>
    </ligand>
</feature>
<dbReference type="InterPro" id="IPR004149">
    <property type="entry name" value="Znf_DNAligase_C4"/>
</dbReference>
<evidence type="ECO:0000256" key="4">
    <source>
        <dbReference type="ARBA" id="ARBA00022723"/>
    </source>
</evidence>
<keyword evidence="16" id="KW-1185">Reference proteome</keyword>
<keyword evidence="11" id="KW-0464">Manganese</keyword>
<feature type="domain" description="BRCT" evidence="14">
    <location>
        <begin position="925"/>
        <end position="1002"/>
    </location>
</feature>
<evidence type="ECO:0000256" key="3">
    <source>
        <dbReference type="ARBA" id="ARBA00022705"/>
    </source>
</evidence>
<feature type="binding site" evidence="11">
    <location>
        <position position="691"/>
    </location>
    <ligand>
        <name>Zn(2+)</name>
        <dbReference type="ChEBI" id="CHEBI:29105"/>
    </ligand>
</feature>
<reference evidence="15 16" key="1">
    <citation type="submission" date="2022-10" db="EMBL/GenBank/DDBJ databases">
        <title>Luteolibacter flavescens strain MCCC 1K03193, whole genome shotgun sequencing project.</title>
        <authorList>
            <person name="Zhao G."/>
            <person name="Shen L."/>
        </authorList>
    </citation>
    <scope>NUCLEOTIDE SEQUENCE [LARGE SCALE GENOMIC DNA]</scope>
    <source>
        <strain evidence="15 16">MCCC 1K03193</strain>
    </source>
</reference>
<dbReference type="InterPro" id="IPR001357">
    <property type="entry name" value="BRCT_dom"/>
</dbReference>
<feature type="binding site" evidence="11">
    <location>
        <position position="671"/>
    </location>
    <ligand>
        <name>Zn(2+)</name>
        <dbReference type="ChEBI" id="CHEBI:29105"/>
    </ligand>
</feature>
<comment type="cofactor">
    <cofactor evidence="11">
        <name>Mg(2+)</name>
        <dbReference type="ChEBI" id="CHEBI:18420"/>
    </cofactor>
    <cofactor evidence="11">
        <name>Mn(2+)</name>
        <dbReference type="ChEBI" id="CHEBI:29035"/>
    </cofactor>
</comment>
<comment type="catalytic activity">
    <reaction evidence="10 11 12">
        <text>NAD(+) + (deoxyribonucleotide)n-3'-hydroxyl + 5'-phospho-(deoxyribonucleotide)m = (deoxyribonucleotide)n+m + AMP + beta-nicotinamide D-nucleotide.</text>
        <dbReference type="EC" id="6.5.1.2"/>
    </reaction>
</comment>
<comment type="caution">
    <text evidence="15">The sequence shown here is derived from an EMBL/GenBank/DDBJ whole genome shotgun (WGS) entry which is preliminary data.</text>
</comment>
<evidence type="ECO:0000256" key="1">
    <source>
        <dbReference type="ARBA" id="ARBA00004067"/>
    </source>
</evidence>
<dbReference type="InterPro" id="IPR010994">
    <property type="entry name" value="RuvA_2-like"/>
</dbReference>
<evidence type="ECO:0000256" key="11">
    <source>
        <dbReference type="HAMAP-Rule" id="MF_01588"/>
    </source>
</evidence>
<dbReference type="CDD" id="cd17748">
    <property type="entry name" value="BRCT_DNA_ligase_like"/>
    <property type="match status" value="1"/>
</dbReference>
<dbReference type="Pfam" id="PF18762">
    <property type="entry name" value="Kinase-PolyVal"/>
    <property type="match status" value="1"/>
</dbReference>
<keyword evidence="6 11" id="KW-0862">Zinc</keyword>
<dbReference type="Pfam" id="PF00533">
    <property type="entry name" value="BRCT"/>
    <property type="match status" value="1"/>
</dbReference>
<feature type="active site" description="N6-AMP-lysine intermediate" evidence="11">
    <location>
        <position position="133"/>
    </location>
</feature>
<dbReference type="EC" id="6.5.1.2" evidence="11 12"/>
<dbReference type="InterPro" id="IPR001679">
    <property type="entry name" value="DNA_ligase"/>
</dbReference>
<dbReference type="Proteomes" id="UP001207930">
    <property type="component" value="Unassembled WGS sequence"/>
</dbReference>
<sequence>MDDFFDQPAPEARIRQLRAELERHNRLYYTDAAPEISDAEYDKLFRELEGLEAKHPEYDDENSPTHRVGGAPLDSFQQVRHLVPMLSIDDVFELKPPDDAPADFVAEAELIDFYKRLQKNLSREHIAVTVEPKIDGVAVSLVYRDGKLAYAATRGDGTTGDDITNNVRTILSVPLELKVPSPKGLDVDLDHLLFYDPPNGSSGSSTVIGGTLEDSPAESLGRKLAYDLEPDDGADLSERLRREAESILEWGTEAGRLIDPGKLLALVGDWKKLGGQSEHTVFAVESSKRVIKFTLPPNFGAQGAEMYLKNISSSNRLFVDDIRFHGVLQTHKGPAFVISQPFVKGDEPTLEEVATWFESNGYHSVGHNRWLNKVTGTEIADAHTGNLIKTADGELVPIDLQVLTEGEGGLMSLVLSLPQSIPSLLEVRGEIFMPNEAFAAMNTERDEAGLPTFVNPRNATAGTLKQLDPKMVANRPLAFLAHGLGAYEGPELPTEHDFHALLDATGIPRNRPVFIAESLDELLDAVRLIDRERHHLGYGTDGAVVKVLARAERERLGYTSRAPRWAAAYKFLPEQKETLLKDITVQVGRTGVLTPVAELEPVFVSGTTVSRATLHNEEEIQRKDIRLGDIVIIEKAGEIIPAVVRVVMEKRSAGSKQFSLLEHISGQCPSCGGPVSKEEGFVAWRCTNFECPAQAVSKIRQFSSRKALDIEAVGGTVAEALVNRGLCRTPLDLFTLTADNLPSLNLGTDEAARRFGEKNATKVMEALQAAREKPLDRWLFAMGIRQVGESAAKELARLHESLHGLAHIQDGEVVCSSILETIQAITRKEAEAKLISPRNKENPPADAEDKKSRESAYKALKAEIDELKKQNAGYAVSADVGQVVAESVLAFFGSEGGKHVLERLADLDINPKSENYLPKLAEADLSELPLAGKTFVITGTLSKDRDEMKRFLESKGAKVSGSISAKTDYLLAGDGGGSKRDKADKLKVTVIDEAQLNELLQS</sequence>
<dbReference type="NCBIfam" id="TIGR00575">
    <property type="entry name" value="dnlj"/>
    <property type="match status" value="1"/>
</dbReference>
<keyword evidence="3 11" id="KW-0235">DNA replication</keyword>
<evidence type="ECO:0000256" key="5">
    <source>
        <dbReference type="ARBA" id="ARBA00022763"/>
    </source>
</evidence>
<comment type="similarity">
    <text evidence="11">Belongs to the NAD-dependent DNA ligase family. LigA subfamily.</text>
</comment>
<dbReference type="SMART" id="SM00292">
    <property type="entry name" value="BRCT"/>
    <property type="match status" value="1"/>
</dbReference>
<evidence type="ECO:0000313" key="16">
    <source>
        <dbReference type="Proteomes" id="UP001207930"/>
    </source>
</evidence>
<dbReference type="InterPro" id="IPR033136">
    <property type="entry name" value="DNA_ligase_CS"/>
</dbReference>
<dbReference type="PANTHER" id="PTHR23389:SF9">
    <property type="entry name" value="DNA LIGASE"/>
    <property type="match status" value="1"/>
</dbReference>
<keyword evidence="9 11" id="KW-0234">DNA repair</keyword>
<dbReference type="Gene3D" id="1.10.150.20">
    <property type="entry name" value="5' to 3' exonuclease, C-terminal subdomain"/>
    <property type="match status" value="2"/>
</dbReference>
<dbReference type="PANTHER" id="PTHR23389">
    <property type="entry name" value="CHROMOSOME TRANSMISSION FIDELITY FACTOR 18"/>
    <property type="match status" value="1"/>
</dbReference>
<dbReference type="SUPFAM" id="SSF56091">
    <property type="entry name" value="DNA ligase/mRNA capping enzyme, catalytic domain"/>
    <property type="match status" value="2"/>
</dbReference>
<dbReference type="SUPFAM" id="SSF50249">
    <property type="entry name" value="Nucleic acid-binding proteins"/>
    <property type="match status" value="1"/>
</dbReference>
<dbReference type="Pfam" id="PF03119">
    <property type="entry name" value="DNA_ligase_ZBD"/>
    <property type="match status" value="1"/>
</dbReference>
<feature type="region of interest" description="Disordered" evidence="13">
    <location>
        <begin position="833"/>
        <end position="854"/>
    </location>
</feature>
<feature type="binding site" evidence="11">
    <location>
        <position position="570"/>
    </location>
    <ligand>
        <name>NAD(+)</name>
        <dbReference type="ChEBI" id="CHEBI:57540"/>
    </ligand>
</feature>
<dbReference type="Gene3D" id="3.30.470.30">
    <property type="entry name" value="DNA ligase/mRNA capping enzyme"/>
    <property type="match status" value="2"/>
</dbReference>
<feature type="binding site" evidence="11">
    <location>
        <begin position="87"/>
        <end position="88"/>
    </location>
    <ligand>
        <name>NAD(+)</name>
        <dbReference type="ChEBI" id="CHEBI:57540"/>
    </ligand>
</feature>
<dbReference type="InterPro" id="IPR036420">
    <property type="entry name" value="BRCT_dom_sf"/>
</dbReference>
<feature type="binding site" evidence="11">
    <location>
        <position position="686"/>
    </location>
    <ligand>
        <name>Zn(2+)</name>
        <dbReference type="ChEBI" id="CHEBI:29105"/>
    </ligand>
</feature>
<keyword evidence="2 11" id="KW-0436">Ligase</keyword>
<evidence type="ECO:0000256" key="10">
    <source>
        <dbReference type="ARBA" id="ARBA00034005"/>
    </source>
</evidence>
<gene>
    <name evidence="11 15" type="primary">ligA</name>
    <name evidence="15" type="ORF">OKA04_02275</name>
</gene>
<feature type="binding site" evidence="11">
    <location>
        <position position="131"/>
    </location>
    <ligand>
        <name>NAD(+)</name>
        <dbReference type="ChEBI" id="CHEBI:57540"/>
    </ligand>
</feature>
<dbReference type="NCBIfam" id="NF005932">
    <property type="entry name" value="PRK07956.1"/>
    <property type="match status" value="1"/>
</dbReference>
<dbReference type="Gene3D" id="3.40.50.10190">
    <property type="entry name" value="BRCT domain"/>
    <property type="match status" value="1"/>
</dbReference>
<evidence type="ECO:0000259" key="14">
    <source>
        <dbReference type="PROSITE" id="PS50172"/>
    </source>
</evidence>
<dbReference type="PROSITE" id="PS01055">
    <property type="entry name" value="DNA_LIGASE_N1"/>
    <property type="match status" value="1"/>
</dbReference>
<dbReference type="Gene3D" id="1.10.287.610">
    <property type="entry name" value="Helix hairpin bin"/>
    <property type="match status" value="1"/>
</dbReference>
<dbReference type="HAMAP" id="MF_01588">
    <property type="entry name" value="DNA_ligase_A"/>
    <property type="match status" value="1"/>
</dbReference>
<dbReference type="InterPro" id="IPR013840">
    <property type="entry name" value="DNAligase_N"/>
</dbReference>
<accession>A0ABT3FJ13</accession>
<evidence type="ECO:0000256" key="8">
    <source>
        <dbReference type="ARBA" id="ARBA00023027"/>
    </source>
</evidence>
<dbReference type="Gene3D" id="2.40.50.140">
    <property type="entry name" value="Nucleic acid-binding proteins"/>
    <property type="match status" value="1"/>
</dbReference>
<dbReference type="SUPFAM" id="SSF47781">
    <property type="entry name" value="RuvA domain 2-like"/>
    <property type="match status" value="1"/>
</dbReference>
<evidence type="ECO:0000256" key="12">
    <source>
        <dbReference type="RuleBase" id="RU000618"/>
    </source>
</evidence>
<feature type="binding site" evidence="11">
    <location>
        <position position="154"/>
    </location>
    <ligand>
        <name>NAD(+)</name>
        <dbReference type="ChEBI" id="CHEBI:57540"/>
    </ligand>
</feature>
<dbReference type="Pfam" id="PF03120">
    <property type="entry name" value="OB_DNA_ligase"/>
    <property type="match status" value="1"/>
</dbReference>
<keyword evidence="8 11" id="KW-0520">NAD</keyword>
<evidence type="ECO:0000313" key="15">
    <source>
        <dbReference type="EMBL" id="MCW1883535.1"/>
    </source>
</evidence>
<dbReference type="PROSITE" id="PS01056">
    <property type="entry name" value="DNA_LIGASE_N2"/>
    <property type="match status" value="1"/>
</dbReference>
<keyword evidence="7 11" id="KW-0460">Magnesium</keyword>